<dbReference type="InterPro" id="IPR001810">
    <property type="entry name" value="F-box_dom"/>
</dbReference>
<reference evidence="2 3" key="1">
    <citation type="journal article" date="2016" name="G3 (Bethesda)">
        <title>First Draft Assembly and Annotation of the Genome of a California Endemic Oak Quercus lobata Nee (Fagaceae).</title>
        <authorList>
            <person name="Sork V.L."/>
            <person name="Fitz-Gibbon S.T."/>
            <person name="Puiu D."/>
            <person name="Crepeau M."/>
            <person name="Gugger P.F."/>
            <person name="Sherman R."/>
            <person name="Stevens K."/>
            <person name="Langley C.H."/>
            <person name="Pellegrini M."/>
            <person name="Salzberg S.L."/>
        </authorList>
    </citation>
    <scope>NUCLEOTIDE SEQUENCE [LARGE SCALE GENOMIC DNA]</scope>
    <source>
        <strain evidence="2 3">cv. SW786</strain>
    </source>
</reference>
<dbReference type="Gramene" id="QL11p050323:mrna">
    <property type="protein sequence ID" value="QL11p050323:mrna"/>
    <property type="gene ID" value="QL11p050323"/>
</dbReference>
<organism evidence="2 3">
    <name type="scientific">Quercus lobata</name>
    <name type="common">Valley oak</name>
    <dbReference type="NCBI Taxonomy" id="97700"/>
    <lineage>
        <taxon>Eukaryota</taxon>
        <taxon>Viridiplantae</taxon>
        <taxon>Streptophyta</taxon>
        <taxon>Embryophyta</taxon>
        <taxon>Tracheophyta</taxon>
        <taxon>Spermatophyta</taxon>
        <taxon>Magnoliopsida</taxon>
        <taxon>eudicotyledons</taxon>
        <taxon>Gunneridae</taxon>
        <taxon>Pentapetalae</taxon>
        <taxon>rosids</taxon>
        <taxon>fabids</taxon>
        <taxon>Fagales</taxon>
        <taxon>Fagaceae</taxon>
        <taxon>Quercus</taxon>
    </lineage>
</organism>
<sequence length="485" mass="54929">MAQVHAAYWRKLKKCGLEALAASAFSCSSAAIYLQFICLSLLVFVGDSNLFGFLGLILNNMSQTREPPHPRRIFRQKKEHLPHDIVLNILANLPVKSILRFRCVSKTWDSSITTPSFISTHLNLNNNNNLAYLISFASTTIDSRIIPSFIGGYDPTFNRISKYPIPSCFHSSYDSYSFTADSCNGLVCFTQYGYHHPNITGAIYLWNPSIRKQKRLPGFSLTRSLRFSTGFAYQSNTNDYKVVKISQMRVGVDYDAIENDAEVYTLSSNSWRRVEISLPKTILGLPPDDRAATFVSGALHWLGNDREAAPNYMILSFDVNNDKFGEIALPHVQQQQQLLPQGVMARLNRLMAFKGKLAFITLGYLTFDHANEDEYNDFMRSHTPHSCFIWVMGEYGVHESWSKLFFVQFENVVSVRFFGCTSRGELLVIKKPSAESNPERWWPTVVSLDLETLHEKDLGFQKVPDIVANFMESLVLLDGATELSG</sequence>
<dbReference type="Proteomes" id="UP000594261">
    <property type="component" value="Chromosome 11"/>
</dbReference>
<dbReference type="NCBIfam" id="TIGR01640">
    <property type="entry name" value="F_box_assoc_1"/>
    <property type="match status" value="1"/>
</dbReference>
<dbReference type="InterPro" id="IPR013187">
    <property type="entry name" value="F-box-assoc_dom_typ3"/>
</dbReference>
<dbReference type="FunCoup" id="A0A7N2MYJ5">
    <property type="interactions" value="74"/>
</dbReference>
<dbReference type="PANTHER" id="PTHR31672:SF13">
    <property type="entry name" value="F-BOX PROTEIN CPR30-LIKE"/>
    <property type="match status" value="1"/>
</dbReference>
<dbReference type="OMA" id="HANEDEY"/>
<keyword evidence="3" id="KW-1185">Reference proteome</keyword>
<dbReference type="CDD" id="cd22157">
    <property type="entry name" value="F-box_AtFBW1-like"/>
    <property type="match status" value="1"/>
</dbReference>
<protein>
    <recommendedName>
        <fullName evidence="1">F-box domain-containing protein</fullName>
    </recommendedName>
</protein>
<dbReference type="SUPFAM" id="SSF81383">
    <property type="entry name" value="F-box domain"/>
    <property type="match status" value="1"/>
</dbReference>
<dbReference type="SMART" id="SM00256">
    <property type="entry name" value="FBOX"/>
    <property type="match status" value="1"/>
</dbReference>
<dbReference type="InterPro" id="IPR011043">
    <property type="entry name" value="Gal_Oxase/kelch_b-propeller"/>
</dbReference>
<evidence type="ECO:0000313" key="3">
    <source>
        <dbReference type="Proteomes" id="UP000594261"/>
    </source>
</evidence>
<dbReference type="InterPro" id="IPR050796">
    <property type="entry name" value="SCF_F-box_component"/>
</dbReference>
<dbReference type="Pfam" id="PF00646">
    <property type="entry name" value="F-box"/>
    <property type="match status" value="1"/>
</dbReference>
<accession>A0A7N2MYJ5</accession>
<dbReference type="AlphaFoldDB" id="A0A7N2MYJ5"/>
<name>A0A7N2MYJ5_QUELO</name>
<feature type="domain" description="F-box" evidence="1">
    <location>
        <begin position="81"/>
        <end position="121"/>
    </location>
</feature>
<dbReference type="Gene3D" id="1.20.1280.50">
    <property type="match status" value="1"/>
</dbReference>
<dbReference type="EMBL" id="LRBV02000011">
    <property type="status" value="NOT_ANNOTATED_CDS"/>
    <property type="molecule type" value="Genomic_DNA"/>
</dbReference>
<reference evidence="2" key="2">
    <citation type="submission" date="2021-01" db="UniProtKB">
        <authorList>
            <consortium name="EnsemblPlants"/>
        </authorList>
    </citation>
    <scope>IDENTIFICATION</scope>
</reference>
<dbReference type="PANTHER" id="PTHR31672">
    <property type="entry name" value="BNACNNG10540D PROTEIN"/>
    <property type="match status" value="1"/>
</dbReference>
<dbReference type="EnsemblPlants" id="QL11p050323:mrna">
    <property type="protein sequence ID" value="QL11p050323:mrna"/>
    <property type="gene ID" value="QL11p050323"/>
</dbReference>
<evidence type="ECO:0000259" key="1">
    <source>
        <dbReference type="SMART" id="SM00256"/>
    </source>
</evidence>
<evidence type="ECO:0000313" key="2">
    <source>
        <dbReference type="EnsemblPlants" id="QL11p050323:mrna"/>
    </source>
</evidence>
<proteinExistence type="predicted"/>
<dbReference type="InterPro" id="IPR036047">
    <property type="entry name" value="F-box-like_dom_sf"/>
</dbReference>
<dbReference type="SUPFAM" id="SSF50965">
    <property type="entry name" value="Galactose oxidase, central domain"/>
    <property type="match status" value="1"/>
</dbReference>
<dbReference type="Pfam" id="PF08268">
    <property type="entry name" value="FBA_3"/>
    <property type="match status" value="1"/>
</dbReference>
<dbReference type="InterPro" id="IPR017451">
    <property type="entry name" value="F-box-assoc_interact_dom"/>
</dbReference>
<dbReference type="InParanoid" id="A0A7N2MYJ5"/>